<dbReference type="VEuPathDB" id="FungiDB:RhiirFUN_014194"/>
<sequence length="239" mass="27203">MVLSENVLATLRQQEVAGLDFFQWTIEKLRSEPYSLPDGLATILVTLINDLNTQRNTQNSTSVYRFARKYGIFKNWEIEEDPSIRSQRGIGENVLNVFNDYPCVPVQGSNPITSHLGTGKEYIVFLARVHDFEIKNAVLKIEVLKDSKISQIYREILALHALGDLSCVPTILFEAIIRDYIGLCQIIGVIKFGKELSLLESIDKLDGELKPFVAIIENAKKDHVLAQTYVGEWIWNYKK</sequence>
<organism evidence="1 2">
    <name type="scientific">Rhizophagus irregularis</name>
    <dbReference type="NCBI Taxonomy" id="588596"/>
    <lineage>
        <taxon>Eukaryota</taxon>
        <taxon>Fungi</taxon>
        <taxon>Fungi incertae sedis</taxon>
        <taxon>Mucoromycota</taxon>
        <taxon>Glomeromycotina</taxon>
        <taxon>Glomeromycetes</taxon>
        <taxon>Glomerales</taxon>
        <taxon>Glomeraceae</taxon>
        <taxon>Rhizophagus</taxon>
    </lineage>
</organism>
<protein>
    <submittedName>
        <fullName evidence="1">Uncharacterized protein</fullName>
    </submittedName>
</protein>
<name>A0A2N1NJY1_9GLOM</name>
<dbReference type="EMBL" id="LLXL01000318">
    <property type="protein sequence ID" value="PKK74217.1"/>
    <property type="molecule type" value="Genomic_DNA"/>
</dbReference>
<comment type="caution">
    <text evidence="1">The sequence shown here is derived from an EMBL/GenBank/DDBJ whole genome shotgun (WGS) entry which is preliminary data.</text>
</comment>
<gene>
    <name evidence="1" type="ORF">RhiirC2_709051</name>
</gene>
<dbReference type="VEuPathDB" id="FungiDB:FUN_002809"/>
<reference evidence="1 2" key="2">
    <citation type="submission" date="2017-10" db="EMBL/GenBank/DDBJ databases">
        <title>Extensive intraspecific genome diversity in a model arbuscular mycorrhizal fungus.</title>
        <authorList>
            <person name="Chen E.C.H."/>
            <person name="Morin E."/>
            <person name="Baudet D."/>
            <person name="Noel J."/>
            <person name="Ndikumana S."/>
            <person name="Charron P."/>
            <person name="St-Onge C."/>
            <person name="Giorgi J."/>
            <person name="Grigoriev I.V."/>
            <person name="Roux C."/>
            <person name="Martin F.M."/>
            <person name="Corradi N."/>
        </authorList>
    </citation>
    <scope>NUCLEOTIDE SEQUENCE [LARGE SCALE GENOMIC DNA]</scope>
    <source>
        <strain evidence="1 2">C2</strain>
    </source>
</reference>
<dbReference type="AlphaFoldDB" id="A0A2N1NJY1"/>
<evidence type="ECO:0000313" key="1">
    <source>
        <dbReference type="EMBL" id="PKK74217.1"/>
    </source>
</evidence>
<accession>A0A2N1NJY1</accession>
<reference evidence="1 2" key="1">
    <citation type="submission" date="2016-04" db="EMBL/GenBank/DDBJ databases">
        <title>Genome analyses suggest a sexual origin of heterokaryosis in a supposedly ancient asexual fungus.</title>
        <authorList>
            <person name="Ropars J."/>
            <person name="Sedzielewska K."/>
            <person name="Noel J."/>
            <person name="Charron P."/>
            <person name="Farinelli L."/>
            <person name="Marton T."/>
            <person name="Kruger M."/>
            <person name="Pelin A."/>
            <person name="Brachmann A."/>
            <person name="Corradi N."/>
        </authorList>
    </citation>
    <scope>NUCLEOTIDE SEQUENCE [LARGE SCALE GENOMIC DNA]</scope>
    <source>
        <strain evidence="1 2">C2</strain>
    </source>
</reference>
<dbReference type="VEuPathDB" id="FungiDB:RhiirFUN_002873"/>
<dbReference type="VEuPathDB" id="FungiDB:RhiirA1_533418"/>
<evidence type="ECO:0000313" key="2">
    <source>
        <dbReference type="Proteomes" id="UP000233469"/>
    </source>
</evidence>
<dbReference type="Proteomes" id="UP000233469">
    <property type="component" value="Unassembled WGS sequence"/>
</dbReference>
<dbReference type="VEuPathDB" id="FungiDB:RhiirA1_455975"/>
<proteinExistence type="predicted"/>